<evidence type="ECO:0000313" key="4">
    <source>
        <dbReference type="Proteomes" id="UP000247702"/>
    </source>
</evidence>
<organism evidence="3 4">
    <name type="scientific">Rhizophagus clarus</name>
    <dbReference type="NCBI Taxonomy" id="94130"/>
    <lineage>
        <taxon>Eukaryota</taxon>
        <taxon>Fungi</taxon>
        <taxon>Fungi incertae sedis</taxon>
        <taxon>Mucoromycota</taxon>
        <taxon>Glomeromycotina</taxon>
        <taxon>Glomeromycetes</taxon>
        <taxon>Glomerales</taxon>
        <taxon>Glomeraceae</taxon>
        <taxon>Rhizophagus</taxon>
    </lineage>
</organism>
<evidence type="ECO:0000313" key="2">
    <source>
        <dbReference type="EMBL" id="GBB89374.1"/>
    </source>
</evidence>
<dbReference type="EMBL" id="BEXD01000673">
    <property type="protein sequence ID" value="GBB89374.1"/>
    <property type="molecule type" value="Genomic_DNA"/>
</dbReference>
<proteinExistence type="predicted"/>
<protein>
    <submittedName>
        <fullName evidence="3">Uncharacterized protein</fullName>
    </submittedName>
</protein>
<reference evidence="3 4" key="1">
    <citation type="submission" date="2017-11" db="EMBL/GenBank/DDBJ databases">
        <title>The genome of Rhizophagus clarus HR1 reveals common genetic basis of auxotrophy among arbuscular mycorrhizal fungi.</title>
        <authorList>
            <person name="Kobayashi Y."/>
        </authorList>
    </citation>
    <scope>NUCLEOTIDE SEQUENCE [LARGE SCALE GENOMIC DNA]</scope>
    <source>
        <strain evidence="3 4">HR1</strain>
    </source>
</reference>
<dbReference type="Proteomes" id="UP000247702">
    <property type="component" value="Unassembled WGS sequence"/>
</dbReference>
<evidence type="ECO:0000313" key="3">
    <source>
        <dbReference type="EMBL" id="GBB95421.1"/>
    </source>
</evidence>
<keyword evidence="4" id="KW-1185">Reference proteome</keyword>
<accession>A0A2Z6RER9</accession>
<evidence type="ECO:0000256" key="1">
    <source>
        <dbReference type="SAM" id="MobiDB-lite"/>
    </source>
</evidence>
<name>A0A2Z6RER9_9GLOM</name>
<feature type="region of interest" description="Disordered" evidence="1">
    <location>
        <begin position="53"/>
        <end position="76"/>
    </location>
</feature>
<dbReference type="EMBL" id="BEXD01001702">
    <property type="protein sequence ID" value="GBB95421.1"/>
    <property type="molecule type" value="Genomic_DNA"/>
</dbReference>
<dbReference type="AlphaFoldDB" id="A0A2Z6RER9"/>
<feature type="compositionally biased region" description="Acidic residues" evidence="1">
    <location>
        <begin position="57"/>
        <end position="70"/>
    </location>
</feature>
<sequence length="108" mass="12361">MITELCIDSDKQAKKDGKRLKDINLTKDEWNAISVKLSNSNINEVDAVDFTEPSTAFDDDDEYEDSEDGDIANNQSKQHKNIPRLWINCSIIRSSLQILILYLSRTLQ</sequence>
<comment type="caution">
    <text evidence="3">The sequence shown here is derived from an EMBL/GenBank/DDBJ whole genome shotgun (WGS) entry which is preliminary data.</text>
</comment>
<gene>
    <name evidence="3" type="ORF">RclHR1_02530016</name>
    <name evidence="2" type="ORF">RclHR1_16030003</name>
</gene>